<proteinExistence type="predicted"/>
<reference evidence="1" key="2">
    <citation type="journal article" date="2022" name="New Phytol.">
        <title>Evolutionary transition to the ectomycorrhizal habit in the genomes of a hyperdiverse lineage of mushroom-forming fungi.</title>
        <authorList>
            <person name="Looney B."/>
            <person name="Miyauchi S."/>
            <person name="Morin E."/>
            <person name="Drula E."/>
            <person name="Courty P.E."/>
            <person name="Kohler A."/>
            <person name="Kuo A."/>
            <person name="LaButti K."/>
            <person name="Pangilinan J."/>
            <person name="Lipzen A."/>
            <person name="Riley R."/>
            <person name="Andreopoulos W."/>
            <person name="He G."/>
            <person name="Johnson J."/>
            <person name="Nolan M."/>
            <person name="Tritt A."/>
            <person name="Barry K.W."/>
            <person name="Grigoriev I.V."/>
            <person name="Nagy L.G."/>
            <person name="Hibbett D."/>
            <person name="Henrissat B."/>
            <person name="Matheny P.B."/>
            <person name="Labbe J."/>
            <person name="Martin F.M."/>
        </authorList>
    </citation>
    <scope>NUCLEOTIDE SEQUENCE</scope>
    <source>
        <strain evidence="1">FP105234-sp</strain>
    </source>
</reference>
<organism evidence="1 2">
    <name type="scientific">Auriscalpium vulgare</name>
    <dbReference type="NCBI Taxonomy" id="40419"/>
    <lineage>
        <taxon>Eukaryota</taxon>
        <taxon>Fungi</taxon>
        <taxon>Dikarya</taxon>
        <taxon>Basidiomycota</taxon>
        <taxon>Agaricomycotina</taxon>
        <taxon>Agaricomycetes</taxon>
        <taxon>Russulales</taxon>
        <taxon>Auriscalpiaceae</taxon>
        <taxon>Auriscalpium</taxon>
    </lineage>
</organism>
<evidence type="ECO:0000313" key="1">
    <source>
        <dbReference type="EMBL" id="KAI0049118.1"/>
    </source>
</evidence>
<comment type="caution">
    <text evidence="1">The sequence shown here is derived from an EMBL/GenBank/DDBJ whole genome shotgun (WGS) entry which is preliminary data.</text>
</comment>
<evidence type="ECO:0000313" key="2">
    <source>
        <dbReference type="Proteomes" id="UP000814033"/>
    </source>
</evidence>
<reference evidence="1" key="1">
    <citation type="submission" date="2021-02" db="EMBL/GenBank/DDBJ databases">
        <authorList>
            <consortium name="DOE Joint Genome Institute"/>
            <person name="Ahrendt S."/>
            <person name="Looney B.P."/>
            <person name="Miyauchi S."/>
            <person name="Morin E."/>
            <person name="Drula E."/>
            <person name="Courty P.E."/>
            <person name="Chicoki N."/>
            <person name="Fauchery L."/>
            <person name="Kohler A."/>
            <person name="Kuo A."/>
            <person name="Labutti K."/>
            <person name="Pangilinan J."/>
            <person name="Lipzen A."/>
            <person name="Riley R."/>
            <person name="Andreopoulos W."/>
            <person name="He G."/>
            <person name="Johnson J."/>
            <person name="Barry K.W."/>
            <person name="Grigoriev I.V."/>
            <person name="Nagy L."/>
            <person name="Hibbett D."/>
            <person name="Henrissat B."/>
            <person name="Matheny P.B."/>
            <person name="Labbe J."/>
            <person name="Martin F."/>
        </authorList>
    </citation>
    <scope>NUCLEOTIDE SEQUENCE</scope>
    <source>
        <strain evidence="1">FP105234-sp</strain>
    </source>
</reference>
<sequence length="434" mass="48950">MMSMPSLPPELLLKIAHSSELCGPDLRQLRAVNRTFHNLVSRDAFAKLTVTATVKSAGGLHNILNTPTLAAYVQEIEFEEDMPTRMAENRSPAGNGHENSGRKLGKCDDCFVYWWRSRQSQPSQAQDHHKWSELRLIMASAYSLLHKAPFLHSIVFEFSPVFKEHAWDEDNFQPSDHLQLHWAILGAIANNPRPLPALRSLALHNMLPFANDIYDTKYFTKIIGALHDFHICAVGDEIAEDDFYQDPAPNFWEQVHLRLLLPANELRSLHIASKATLGVMPPLDFTVLTYPHLQSLSLMGVLFDGQQPIEAGTEDFLARHGKTLRRLKLVGCAITHVYHEVPERVWSMLWRRYEQELELLSELFVEFQRDDPDAVWALPRTEPQLRYCFALPSAGAGVMPDFGDVPGEEEDTPALASLQAVVAGRREATSSAST</sequence>
<dbReference type="Proteomes" id="UP000814033">
    <property type="component" value="Unassembled WGS sequence"/>
</dbReference>
<gene>
    <name evidence="1" type="ORF">FA95DRAFT_1557230</name>
</gene>
<accession>A0ACB8RZX9</accession>
<keyword evidence="2" id="KW-1185">Reference proteome</keyword>
<dbReference type="EMBL" id="MU275877">
    <property type="protein sequence ID" value="KAI0049118.1"/>
    <property type="molecule type" value="Genomic_DNA"/>
</dbReference>
<protein>
    <submittedName>
        <fullName evidence="1">Uncharacterized protein</fullName>
    </submittedName>
</protein>
<name>A0ACB8RZX9_9AGAM</name>
<feature type="non-terminal residue" evidence="1">
    <location>
        <position position="434"/>
    </location>
</feature>